<name>N1Q9F4_PSEFD</name>
<dbReference type="EMBL" id="KB446555">
    <property type="protein sequence ID" value="EME87522.1"/>
    <property type="molecule type" value="Genomic_DNA"/>
</dbReference>
<dbReference type="OrthoDB" id="3647235at2759"/>
<dbReference type="RefSeq" id="XP_007920364.1">
    <property type="nucleotide sequence ID" value="XM_007922173.1"/>
</dbReference>
<reference evidence="1 2" key="1">
    <citation type="journal article" date="2012" name="PLoS Pathog.">
        <title>Diverse lifestyles and strategies of plant pathogenesis encoded in the genomes of eighteen Dothideomycetes fungi.</title>
        <authorList>
            <person name="Ohm R.A."/>
            <person name="Feau N."/>
            <person name="Henrissat B."/>
            <person name="Schoch C.L."/>
            <person name="Horwitz B.A."/>
            <person name="Barry K.W."/>
            <person name="Condon B.J."/>
            <person name="Copeland A.C."/>
            <person name="Dhillon B."/>
            <person name="Glaser F."/>
            <person name="Hesse C.N."/>
            <person name="Kosti I."/>
            <person name="LaButti K."/>
            <person name="Lindquist E.A."/>
            <person name="Lucas S."/>
            <person name="Salamov A.A."/>
            <person name="Bradshaw R.E."/>
            <person name="Ciuffetti L."/>
            <person name="Hamelin R.C."/>
            <person name="Kema G.H.J."/>
            <person name="Lawrence C."/>
            <person name="Scott J.A."/>
            <person name="Spatafora J.W."/>
            <person name="Turgeon B.G."/>
            <person name="de Wit P.J.G.M."/>
            <person name="Zhong S."/>
            <person name="Goodwin S.B."/>
            <person name="Grigoriev I.V."/>
        </authorList>
    </citation>
    <scope>NUCLEOTIDE SEQUENCE [LARGE SCALE GENOMIC DNA]</scope>
    <source>
        <strain evidence="1 2">CIRAD86</strain>
    </source>
</reference>
<organism evidence="1 2">
    <name type="scientific">Pseudocercospora fijiensis (strain CIRAD86)</name>
    <name type="common">Black leaf streak disease fungus</name>
    <name type="synonym">Mycosphaerella fijiensis</name>
    <dbReference type="NCBI Taxonomy" id="383855"/>
    <lineage>
        <taxon>Eukaryota</taxon>
        <taxon>Fungi</taxon>
        <taxon>Dikarya</taxon>
        <taxon>Ascomycota</taxon>
        <taxon>Pezizomycotina</taxon>
        <taxon>Dothideomycetes</taxon>
        <taxon>Dothideomycetidae</taxon>
        <taxon>Mycosphaerellales</taxon>
        <taxon>Mycosphaerellaceae</taxon>
        <taxon>Pseudocercospora</taxon>
    </lineage>
</organism>
<evidence type="ECO:0000313" key="2">
    <source>
        <dbReference type="Proteomes" id="UP000016932"/>
    </source>
</evidence>
<evidence type="ECO:0000313" key="1">
    <source>
        <dbReference type="EMBL" id="EME87522.1"/>
    </source>
</evidence>
<dbReference type="AlphaFoldDB" id="N1Q9F4"/>
<sequence>MLGSVHTKTWLEASSCDWMIADSKKRIEQLRSAATNSGKVSWRAGCSDLAAKTSPNHALKILRLNAQGMKQRQEQLEQIRQSMALSMVDPDFDQGDQQVFDPIQNKMVSEKELFMNAKNKLEELLKATNVYQETVEQVIADGEKRQK</sequence>
<accession>N1Q9F4</accession>
<dbReference type="HOGENOM" id="CLU_1768909_0_0_1"/>
<protein>
    <submittedName>
        <fullName evidence="1">Uncharacterized protein</fullName>
    </submittedName>
</protein>
<dbReference type="VEuPathDB" id="FungiDB:MYCFIDRAFT_75370"/>
<gene>
    <name evidence="1" type="ORF">MYCFIDRAFT_75370</name>
</gene>
<keyword evidence="2" id="KW-1185">Reference proteome</keyword>
<dbReference type="KEGG" id="pfj:MYCFIDRAFT_75370"/>
<dbReference type="GeneID" id="19341106"/>
<dbReference type="Proteomes" id="UP000016932">
    <property type="component" value="Unassembled WGS sequence"/>
</dbReference>
<proteinExistence type="predicted"/>